<keyword evidence="4 6" id="KW-1133">Transmembrane helix</keyword>
<dbReference type="PROSITE" id="PS50839">
    <property type="entry name" value="CHASE"/>
    <property type="match status" value="1"/>
</dbReference>
<gene>
    <name evidence="9" type="ordered locus">VC0395_0279</name>
</gene>
<dbReference type="eggNOG" id="COG2199">
    <property type="taxonomic scope" value="Bacteria"/>
</dbReference>
<dbReference type="SMART" id="SM01079">
    <property type="entry name" value="CHASE"/>
    <property type="match status" value="1"/>
</dbReference>
<evidence type="ECO:0000259" key="8">
    <source>
        <dbReference type="PROSITE" id="PS50887"/>
    </source>
</evidence>
<dbReference type="Pfam" id="PF00990">
    <property type="entry name" value="GGDEF"/>
    <property type="match status" value="1"/>
</dbReference>
<dbReference type="KEGG" id="vcr:VC395_A0985"/>
<keyword evidence="3 6" id="KW-0812">Transmembrane</keyword>
<keyword evidence="5 6" id="KW-0472">Membrane</keyword>
<dbReference type="OrthoDB" id="9812260at2"/>
<dbReference type="GO" id="GO:0003824">
    <property type="term" value="F:catalytic activity"/>
    <property type="evidence" value="ECO:0007669"/>
    <property type="project" value="UniProtKB-ARBA"/>
</dbReference>
<evidence type="ECO:0000256" key="3">
    <source>
        <dbReference type="ARBA" id="ARBA00022692"/>
    </source>
</evidence>
<dbReference type="PATRIC" id="fig|345073.21.peg.3708"/>
<dbReference type="InterPro" id="IPR006189">
    <property type="entry name" value="CHASE_dom"/>
</dbReference>
<dbReference type="InterPro" id="IPR043128">
    <property type="entry name" value="Rev_trsase/Diguanyl_cyclase"/>
</dbReference>
<dbReference type="Proteomes" id="UP000000249">
    <property type="component" value="Chromosome 2"/>
</dbReference>
<dbReference type="SMART" id="SM00267">
    <property type="entry name" value="GGDEF"/>
    <property type="match status" value="1"/>
</dbReference>
<protein>
    <submittedName>
        <fullName evidence="9">GGDEF family protein</fullName>
    </submittedName>
</protein>
<dbReference type="InterPro" id="IPR042240">
    <property type="entry name" value="CHASE_sf"/>
</dbReference>
<evidence type="ECO:0000256" key="6">
    <source>
        <dbReference type="SAM" id="Phobius"/>
    </source>
</evidence>
<evidence type="ECO:0000256" key="2">
    <source>
        <dbReference type="ARBA" id="ARBA00004370"/>
    </source>
</evidence>
<evidence type="ECO:0000259" key="7">
    <source>
        <dbReference type="PROSITE" id="PS50839"/>
    </source>
</evidence>
<evidence type="ECO:0000256" key="1">
    <source>
        <dbReference type="ARBA" id="ARBA00001946"/>
    </source>
</evidence>
<feature type="transmembrane region" description="Helical" evidence="6">
    <location>
        <begin position="12"/>
        <end position="32"/>
    </location>
</feature>
<dbReference type="SUPFAM" id="SSF55073">
    <property type="entry name" value="Nucleotide cyclase"/>
    <property type="match status" value="1"/>
</dbReference>
<dbReference type="EMBL" id="CP000626">
    <property type="protein sequence ID" value="ABQ18540.1"/>
    <property type="molecule type" value="Genomic_DNA"/>
</dbReference>
<evidence type="ECO:0000256" key="4">
    <source>
        <dbReference type="ARBA" id="ARBA00022989"/>
    </source>
</evidence>
<dbReference type="NCBIfam" id="TIGR00254">
    <property type="entry name" value="GGDEF"/>
    <property type="match status" value="1"/>
</dbReference>
<feature type="transmembrane region" description="Helical" evidence="6">
    <location>
        <begin position="267"/>
        <end position="287"/>
    </location>
</feature>
<dbReference type="FunFam" id="3.30.70.270:FF:000001">
    <property type="entry name" value="Diguanylate cyclase domain protein"/>
    <property type="match status" value="1"/>
</dbReference>
<proteinExistence type="predicted"/>
<feature type="domain" description="CHASE" evidence="7">
    <location>
        <begin position="109"/>
        <end position="246"/>
    </location>
</feature>
<name>A0A0H3ADY6_VIBC3</name>
<dbReference type="AlphaFoldDB" id="A0A0H3ADY6"/>
<organism evidence="9 10">
    <name type="scientific">Vibrio cholerae serotype O1 (strain ATCC 39541 / Classical Ogawa 395 / O395)</name>
    <dbReference type="NCBI Taxonomy" id="345073"/>
    <lineage>
        <taxon>Bacteria</taxon>
        <taxon>Pseudomonadati</taxon>
        <taxon>Pseudomonadota</taxon>
        <taxon>Gammaproteobacteria</taxon>
        <taxon>Vibrionales</taxon>
        <taxon>Vibrionaceae</taxon>
        <taxon>Vibrio</taxon>
    </lineage>
</organism>
<dbReference type="PANTHER" id="PTHR46663:SF2">
    <property type="entry name" value="GGDEF DOMAIN-CONTAINING PROTEIN"/>
    <property type="match status" value="1"/>
</dbReference>
<evidence type="ECO:0000313" key="9">
    <source>
        <dbReference type="EMBL" id="ABQ18540.1"/>
    </source>
</evidence>
<dbReference type="GO" id="GO:0016020">
    <property type="term" value="C:membrane"/>
    <property type="evidence" value="ECO:0007669"/>
    <property type="project" value="UniProtKB-SubCell"/>
</dbReference>
<dbReference type="InterPro" id="IPR000160">
    <property type="entry name" value="GGDEF_dom"/>
</dbReference>
<dbReference type="eggNOG" id="COG3452">
    <property type="taxonomic scope" value="Bacteria"/>
</dbReference>
<comment type="cofactor">
    <cofactor evidence="1">
        <name>Mg(2+)</name>
        <dbReference type="ChEBI" id="CHEBI:18420"/>
    </cofactor>
</comment>
<evidence type="ECO:0000313" key="10">
    <source>
        <dbReference type="Proteomes" id="UP000000249"/>
    </source>
</evidence>
<dbReference type="GO" id="GO:0007165">
    <property type="term" value="P:signal transduction"/>
    <property type="evidence" value="ECO:0007669"/>
    <property type="project" value="UniProtKB-ARBA"/>
</dbReference>
<dbReference type="PANTHER" id="PTHR46663">
    <property type="entry name" value="DIGUANYLATE CYCLASE DGCT-RELATED"/>
    <property type="match status" value="1"/>
</dbReference>
<dbReference type="Gene3D" id="3.30.70.270">
    <property type="match status" value="1"/>
</dbReference>
<evidence type="ECO:0000256" key="5">
    <source>
        <dbReference type="ARBA" id="ARBA00023136"/>
    </source>
</evidence>
<dbReference type="KEGG" id="vco:VC0395_0279"/>
<feature type="domain" description="GGDEF" evidence="8">
    <location>
        <begin position="326"/>
        <end position="457"/>
    </location>
</feature>
<reference evidence="9 10" key="1">
    <citation type="submission" date="2007-03" db="EMBL/GenBank/DDBJ databases">
        <authorList>
            <person name="Heidelberg J."/>
        </authorList>
    </citation>
    <scope>NUCLEOTIDE SEQUENCE [LARGE SCALE GENOMIC DNA]</scope>
    <source>
        <strain evidence="10">ATCC 39541 / Classical Ogawa 395 / O395</strain>
    </source>
</reference>
<sequence>MGLTSHKYKYVSIYFLALLFLGIAVIESLHISHTRDLQEGLRQQAKEDLSIVRFQLEAEILGDIYTVKGLTTLLTLDPDLNIYQWEPLSAAVIRNSDHLRSLGIAPNDVVAFSYPLPQTNALLGLDYRTVPQQWQSIKKAREIKQTFVSGPVDLVQGGRALVIREPIFYDPPKDTRYWGVLSVVMDWDSLLSATSIYSFGEHFQVAIRGLDSRGSEGDVFFGEPRVFEHAFAQENVYFPYGSWRIAVAEKQDLLQQLSWYTRNAVRLLGYSVLLVLMAGFGVIMRLYQVAEERALHDPLTHLPNRRYFIYTIEHYFENAKRSHSEGNFALLNIDIGRFKSINDSHGHSAGDKVLVACAERIKSSLRVSDLVARIGGDEFLVLIPRIHREQDVLKVSDNILKRISETPIVYDDKLIHVRVSIGYALYDQSFATPDEMFKLADERMYTAKRRQNPLYRF</sequence>
<dbReference type="InterPro" id="IPR029787">
    <property type="entry name" value="Nucleotide_cyclase"/>
</dbReference>
<dbReference type="Gene3D" id="3.30.450.350">
    <property type="entry name" value="CHASE domain"/>
    <property type="match status" value="1"/>
</dbReference>
<comment type="subcellular location">
    <subcellularLocation>
        <location evidence="2">Membrane</location>
    </subcellularLocation>
</comment>
<dbReference type="PROSITE" id="PS50887">
    <property type="entry name" value="GGDEF"/>
    <property type="match status" value="1"/>
</dbReference>
<dbReference type="InterPro" id="IPR052163">
    <property type="entry name" value="DGC-Regulatory_Protein"/>
</dbReference>
<dbReference type="CDD" id="cd01949">
    <property type="entry name" value="GGDEF"/>
    <property type="match status" value="1"/>
</dbReference>
<dbReference type="Pfam" id="PF03924">
    <property type="entry name" value="CHASE"/>
    <property type="match status" value="1"/>
</dbReference>
<dbReference type="RefSeq" id="WP_000524735.1">
    <property type="nucleotide sequence ID" value="NC_009456.1"/>
</dbReference>
<accession>A0A0H3ADY6</accession>